<dbReference type="AlphaFoldDB" id="A0A382SWF8"/>
<dbReference type="SUPFAM" id="SSF160369">
    <property type="entry name" value="Ribosomal protein L10-like"/>
    <property type="match status" value="1"/>
</dbReference>
<sequence length="98" mass="10743">MDRTEKQAFVEEFGQKIQDASAVYFTDFSGLNVKDITDLRKQIRNSGAEYLVVKNRLLKLAVKGVDCPDISEVFSGPTAVILASEGVVEPAKAVSEYS</sequence>
<evidence type="ECO:0000313" key="4">
    <source>
        <dbReference type="EMBL" id="SVD13498.1"/>
    </source>
</evidence>
<gene>
    <name evidence="4" type="ORF">METZ01_LOCUS366352</name>
</gene>
<reference evidence="4" key="1">
    <citation type="submission" date="2018-05" db="EMBL/GenBank/DDBJ databases">
        <authorList>
            <person name="Lanie J.A."/>
            <person name="Ng W.-L."/>
            <person name="Kazmierczak K.M."/>
            <person name="Andrzejewski T.M."/>
            <person name="Davidsen T.M."/>
            <person name="Wayne K.J."/>
            <person name="Tettelin H."/>
            <person name="Glass J.I."/>
            <person name="Rusch D."/>
            <person name="Podicherti R."/>
            <person name="Tsui H.-C.T."/>
            <person name="Winkler M.E."/>
        </authorList>
    </citation>
    <scope>NUCLEOTIDE SEQUENCE</scope>
</reference>
<feature type="non-terminal residue" evidence="4">
    <location>
        <position position="98"/>
    </location>
</feature>
<dbReference type="NCBIfam" id="NF000955">
    <property type="entry name" value="PRK00099.1-1"/>
    <property type="match status" value="1"/>
</dbReference>
<dbReference type="Pfam" id="PF00466">
    <property type="entry name" value="Ribosomal_L10"/>
    <property type="match status" value="1"/>
</dbReference>
<accession>A0A382SWF8</accession>
<dbReference type="Gene3D" id="3.30.70.1730">
    <property type="match status" value="1"/>
</dbReference>
<keyword evidence="3" id="KW-0687">Ribonucleoprotein</keyword>
<dbReference type="CDD" id="cd05797">
    <property type="entry name" value="Ribosomal_L10"/>
    <property type="match status" value="1"/>
</dbReference>
<dbReference type="EMBL" id="UINC01131661">
    <property type="protein sequence ID" value="SVD13498.1"/>
    <property type="molecule type" value="Genomic_DNA"/>
</dbReference>
<name>A0A382SWF8_9ZZZZ</name>
<evidence type="ECO:0000256" key="1">
    <source>
        <dbReference type="ARBA" id="ARBA00008889"/>
    </source>
</evidence>
<dbReference type="PROSITE" id="PS01109">
    <property type="entry name" value="RIBOSOMAL_L10"/>
    <property type="match status" value="1"/>
</dbReference>
<evidence type="ECO:0008006" key="5">
    <source>
        <dbReference type="Google" id="ProtNLM"/>
    </source>
</evidence>
<protein>
    <recommendedName>
        <fullName evidence="5">50S ribosomal protein L10</fullName>
    </recommendedName>
</protein>
<dbReference type="PANTHER" id="PTHR11560">
    <property type="entry name" value="39S RIBOSOMAL PROTEIN L10, MITOCHONDRIAL"/>
    <property type="match status" value="1"/>
</dbReference>
<dbReference type="GO" id="GO:0015934">
    <property type="term" value="C:large ribosomal subunit"/>
    <property type="evidence" value="ECO:0007669"/>
    <property type="project" value="InterPro"/>
</dbReference>
<dbReference type="GO" id="GO:0003735">
    <property type="term" value="F:structural constituent of ribosome"/>
    <property type="evidence" value="ECO:0007669"/>
    <property type="project" value="InterPro"/>
</dbReference>
<proteinExistence type="inferred from homology"/>
<evidence type="ECO:0000256" key="3">
    <source>
        <dbReference type="ARBA" id="ARBA00023274"/>
    </source>
</evidence>
<dbReference type="InterPro" id="IPR047865">
    <property type="entry name" value="Ribosomal_uL10_bac_type"/>
</dbReference>
<keyword evidence="2" id="KW-0689">Ribosomal protein</keyword>
<organism evidence="4">
    <name type="scientific">marine metagenome</name>
    <dbReference type="NCBI Taxonomy" id="408172"/>
    <lineage>
        <taxon>unclassified sequences</taxon>
        <taxon>metagenomes</taxon>
        <taxon>ecological metagenomes</taxon>
    </lineage>
</organism>
<dbReference type="GO" id="GO:0006412">
    <property type="term" value="P:translation"/>
    <property type="evidence" value="ECO:0007669"/>
    <property type="project" value="InterPro"/>
</dbReference>
<comment type="similarity">
    <text evidence="1">Belongs to the universal ribosomal protein uL10 family.</text>
</comment>
<dbReference type="InterPro" id="IPR001790">
    <property type="entry name" value="Ribosomal_uL10"/>
</dbReference>
<dbReference type="InterPro" id="IPR002363">
    <property type="entry name" value="Ribosomal_uL10_CS_bac"/>
</dbReference>
<dbReference type="InterPro" id="IPR043141">
    <property type="entry name" value="Ribosomal_uL10-like_sf"/>
</dbReference>
<evidence type="ECO:0000256" key="2">
    <source>
        <dbReference type="ARBA" id="ARBA00022980"/>
    </source>
</evidence>